<evidence type="ECO:0000313" key="4">
    <source>
        <dbReference type="Proteomes" id="UP000321258"/>
    </source>
</evidence>
<sequence>MALTIRKPVQEESLRLSMAAIAATLGRMTLRTLIRTRDLSITAPVAALEAVGWAWQNAGFRDRARPAHDGNRDMQALSVPRPPSRLRFVRRALFGAGALGAVALFGGFLAFVATIERMERRPSGRADGIVALTGGAQRVGDAIELLAGGYGRRLLISGVNERTSREEIARLNPSQGRWIDCCVDLDYRARNTIGNAIETRRWMRRNRFETIAVVTSNYHMPRTLVEIEHALTDGEAVVPYPVVTDGFEIGRWWQDPAVARLVGAEYVKFLAAWLRTRIEGDPEQSHFAVLIGRGKPSKAPVRMVAEPHLHAAN</sequence>
<dbReference type="InterPro" id="IPR003848">
    <property type="entry name" value="DUF218"/>
</dbReference>
<protein>
    <recommendedName>
        <fullName evidence="2">DUF218 domain-containing protein</fullName>
    </recommendedName>
</protein>
<keyword evidence="1" id="KW-0812">Transmembrane</keyword>
<keyword evidence="1" id="KW-1133">Transmembrane helix</keyword>
<feature type="domain" description="DUF218" evidence="2">
    <location>
        <begin position="127"/>
        <end position="252"/>
    </location>
</feature>
<dbReference type="AlphaFoldDB" id="A0A512ILD6"/>
<dbReference type="InterPro" id="IPR014729">
    <property type="entry name" value="Rossmann-like_a/b/a_fold"/>
</dbReference>
<organism evidence="3 4">
    <name type="scientific">Methylobacterium haplocladii</name>
    <dbReference type="NCBI Taxonomy" id="1176176"/>
    <lineage>
        <taxon>Bacteria</taxon>
        <taxon>Pseudomonadati</taxon>
        <taxon>Pseudomonadota</taxon>
        <taxon>Alphaproteobacteria</taxon>
        <taxon>Hyphomicrobiales</taxon>
        <taxon>Methylobacteriaceae</taxon>
        <taxon>Methylobacterium</taxon>
    </lineage>
</organism>
<reference evidence="3 4" key="1">
    <citation type="submission" date="2019-07" db="EMBL/GenBank/DDBJ databases">
        <title>Whole genome shotgun sequence of Methylobacterium haplocladii NBRC 107714.</title>
        <authorList>
            <person name="Hosoyama A."/>
            <person name="Uohara A."/>
            <person name="Ohji S."/>
            <person name="Ichikawa N."/>
        </authorList>
    </citation>
    <scope>NUCLEOTIDE SEQUENCE [LARGE SCALE GENOMIC DNA]</scope>
    <source>
        <strain evidence="3 4">NBRC 107714</strain>
    </source>
</reference>
<dbReference type="Gene3D" id="3.40.50.620">
    <property type="entry name" value="HUPs"/>
    <property type="match status" value="1"/>
</dbReference>
<name>A0A512ILD6_9HYPH</name>
<dbReference type="Pfam" id="PF02698">
    <property type="entry name" value="DUF218"/>
    <property type="match status" value="1"/>
</dbReference>
<keyword evidence="4" id="KW-1185">Reference proteome</keyword>
<dbReference type="Proteomes" id="UP000321258">
    <property type="component" value="Unassembled WGS sequence"/>
</dbReference>
<dbReference type="EMBL" id="BJZT01000007">
    <property type="protein sequence ID" value="GEO98526.1"/>
    <property type="molecule type" value="Genomic_DNA"/>
</dbReference>
<comment type="caution">
    <text evidence="3">The sequence shown here is derived from an EMBL/GenBank/DDBJ whole genome shotgun (WGS) entry which is preliminary data.</text>
</comment>
<accession>A0A512ILD6</accession>
<keyword evidence="1" id="KW-0472">Membrane</keyword>
<dbReference type="CDD" id="cd06259">
    <property type="entry name" value="YdcF-like"/>
    <property type="match status" value="1"/>
</dbReference>
<gene>
    <name evidence="3" type="ORF">MHA02_09140</name>
</gene>
<evidence type="ECO:0000259" key="2">
    <source>
        <dbReference type="Pfam" id="PF02698"/>
    </source>
</evidence>
<feature type="transmembrane region" description="Helical" evidence="1">
    <location>
        <begin position="92"/>
        <end position="115"/>
    </location>
</feature>
<evidence type="ECO:0000313" key="3">
    <source>
        <dbReference type="EMBL" id="GEO98526.1"/>
    </source>
</evidence>
<proteinExistence type="predicted"/>
<evidence type="ECO:0000256" key="1">
    <source>
        <dbReference type="SAM" id="Phobius"/>
    </source>
</evidence>